<feature type="domain" description="TonB-dependent receptor plug" evidence="12">
    <location>
        <begin position="132"/>
        <end position="255"/>
    </location>
</feature>
<dbReference type="InterPro" id="IPR039426">
    <property type="entry name" value="TonB-dep_rcpt-like"/>
</dbReference>
<dbReference type="InterPro" id="IPR000531">
    <property type="entry name" value="Beta-barrel_TonB"/>
</dbReference>
<organism evidence="13 14">
    <name type="scientific">Flagellimonas olearia</name>
    <dbReference type="NCBI Taxonomy" id="552546"/>
    <lineage>
        <taxon>Bacteria</taxon>
        <taxon>Pseudomonadati</taxon>
        <taxon>Bacteroidota</taxon>
        <taxon>Flavobacteriia</taxon>
        <taxon>Flavobacteriales</taxon>
        <taxon>Flavobacteriaceae</taxon>
        <taxon>Flagellimonas</taxon>
    </lineage>
</organism>
<evidence type="ECO:0000256" key="5">
    <source>
        <dbReference type="ARBA" id="ARBA00023077"/>
    </source>
</evidence>
<protein>
    <recommendedName>
        <fullName evidence="15">SusC/RagA family TonB-linked outer membrane protein</fullName>
    </recommendedName>
</protein>
<comment type="subcellular location">
    <subcellularLocation>
        <location evidence="1 8">Cell outer membrane</location>
        <topology evidence="1 8">Multi-pass membrane protein</topology>
    </subcellularLocation>
</comment>
<dbReference type="Proteomes" id="UP000290261">
    <property type="component" value="Unassembled WGS sequence"/>
</dbReference>
<keyword evidence="7 8" id="KW-0998">Cell outer membrane</keyword>
<evidence type="ECO:0000313" key="13">
    <source>
        <dbReference type="EMBL" id="RYC50383.1"/>
    </source>
</evidence>
<evidence type="ECO:0000256" key="6">
    <source>
        <dbReference type="ARBA" id="ARBA00023136"/>
    </source>
</evidence>
<dbReference type="InterPro" id="IPR008969">
    <property type="entry name" value="CarboxyPept-like_regulatory"/>
</dbReference>
<gene>
    <name evidence="13" type="ORF">DN53_05525</name>
</gene>
<evidence type="ECO:0000259" key="11">
    <source>
        <dbReference type="Pfam" id="PF00593"/>
    </source>
</evidence>
<dbReference type="Gene3D" id="2.40.170.20">
    <property type="entry name" value="TonB-dependent receptor, beta-barrel domain"/>
    <property type="match status" value="1"/>
</dbReference>
<dbReference type="Pfam" id="PF07715">
    <property type="entry name" value="Plug"/>
    <property type="match status" value="1"/>
</dbReference>
<feature type="domain" description="TonB-dependent receptor-like beta-barrel" evidence="11">
    <location>
        <begin position="416"/>
        <end position="932"/>
    </location>
</feature>
<accession>A0A444VI13</accession>
<dbReference type="InterPro" id="IPR037066">
    <property type="entry name" value="Plug_dom_sf"/>
</dbReference>
<comment type="caution">
    <text evidence="13">The sequence shown here is derived from an EMBL/GenBank/DDBJ whole genome shotgun (WGS) entry which is preliminary data.</text>
</comment>
<proteinExistence type="inferred from homology"/>
<dbReference type="SUPFAM" id="SSF49464">
    <property type="entry name" value="Carboxypeptidase regulatory domain-like"/>
    <property type="match status" value="1"/>
</dbReference>
<dbReference type="AlphaFoldDB" id="A0A444VI13"/>
<dbReference type="PROSITE" id="PS52016">
    <property type="entry name" value="TONB_DEPENDENT_REC_3"/>
    <property type="match status" value="1"/>
</dbReference>
<evidence type="ECO:0000256" key="4">
    <source>
        <dbReference type="ARBA" id="ARBA00022692"/>
    </source>
</evidence>
<feature type="chain" id="PRO_5019015395" description="SusC/RagA family TonB-linked outer membrane protein" evidence="10">
    <location>
        <begin position="27"/>
        <end position="1002"/>
    </location>
</feature>
<reference evidence="13 14" key="1">
    <citation type="submission" date="2014-04" db="EMBL/GenBank/DDBJ databases">
        <title>Whole genome of Muricauda olearia.</title>
        <authorList>
            <person name="Zhang X.-H."/>
            <person name="Tang K."/>
        </authorList>
    </citation>
    <scope>NUCLEOTIDE SEQUENCE [LARGE SCALE GENOMIC DNA]</scope>
    <source>
        <strain evidence="13 14">Th120</strain>
    </source>
</reference>
<evidence type="ECO:0000256" key="3">
    <source>
        <dbReference type="ARBA" id="ARBA00022452"/>
    </source>
</evidence>
<keyword evidence="5 9" id="KW-0798">TonB box</keyword>
<dbReference type="Gene3D" id="2.170.130.10">
    <property type="entry name" value="TonB-dependent receptor, plug domain"/>
    <property type="match status" value="1"/>
</dbReference>
<dbReference type="Pfam" id="PF00593">
    <property type="entry name" value="TonB_dep_Rec_b-barrel"/>
    <property type="match status" value="1"/>
</dbReference>
<evidence type="ECO:0008006" key="15">
    <source>
        <dbReference type="Google" id="ProtNLM"/>
    </source>
</evidence>
<keyword evidence="2 8" id="KW-0813">Transport</keyword>
<keyword evidence="14" id="KW-1185">Reference proteome</keyword>
<dbReference type="Pfam" id="PF13715">
    <property type="entry name" value="CarbopepD_reg_2"/>
    <property type="match status" value="1"/>
</dbReference>
<dbReference type="GO" id="GO:0009279">
    <property type="term" value="C:cell outer membrane"/>
    <property type="evidence" value="ECO:0007669"/>
    <property type="project" value="UniProtKB-SubCell"/>
</dbReference>
<keyword evidence="4 8" id="KW-0812">Transmembrane</keyword>
<dbReference type="NCBIfam" id="TIGR04057">
    <property type="entry name" value="SusC_RagA_signa"/>
    <property type="match status" value="1"/>
</dbReference>
<evidence type="ECO:0000256" key="2">
    <source>
        <dbReference type="ARBA" id="ARBA00022448"/>
    </source>
</evidence>
<evidence type="ECO:0000313" key="14">
    <source>
        <dbReference type="Proteomes" id="UP000290261"/>
    </source>
</evidence>
<feature type="signal peptide" evidence="10">
    <location>
        <begin position="1"/>
        <end position="26"/>
    </location>
</feature>
<keyword evidence="6 8" id="KW-0472">Membrane</keyword>
<dbReference type="NCBIfam" id="TIGR04056">
    <property type="entry name" value="OMP_RagA_SusC"/>
    <property type="match status" value="1"/>
</dbReference>
<sequence length="1002" mass="110091">MKKSPKHTRRIPLFLLIYLLSMPLTAAEPTAHKPIEPPQSMVHGKVTDTEGQPLAGVNITVESSNQGTISELDGSFTVQAAPDDVLLFTMVGLKPLTMPIAGRDVIILQMEEEVTQLGEVVLNAGYYTVSERERTGSIEKLTSADIEKQPISNPLAPLQGRMPGVYVQQSTGLPGGDFKIRIRGTNSLRPNGNEPLYIIDGVPFPSTAITDSRVGSASVTSSPLNNINPMDIASMEILKDADATAIYGSRGANGVVLITTKKGNTGKLKFNVHLQTGTARIAHNMDLLNTEQYLQMREEAFANDNAVPTPANAPDLTVWDRDRHTDWQDELLGGTAHMNNVQLSASGGNAQTTFRLAGGFRNETTILPASFGVKKINGSLNLNHRSLDGRFNATVTANFVHDQSDMLSGLLLFPALKLAPNAPEPYDENGDLNWADNTWSNPLAELEKKYKSSTANLITNAHIAYRPLPGLELSSALGYNTLSARESQYTPHASIRPSYRAFTPRSANRNTSAVDTWIWEPQITYETALGKFRLTTMAGATLQKTTAQRYVVNAKGFNSDALMENFQAATTLQIYEDSETEYKYQAIFARANLSIDGTYFFNLTGRRDGSSRFGPGRQYGNFGALGAAWIFTNERIFGNGTVLSFGKLRGSYGTTGNDQIGNYQYLNLWSPVSQPYQNISGLAPSRLYNPNFGWETNTKLEAALDLGFFNDRLMLSAGYFQNRSSDQLVGLPLPGTTGFTTVQSNLPATVENTGWEFQLTTKNVETDNFQWNTSMNLSILRNRLLEYPDLENSPYASTYVVGEPLSVQSGYRYTGVHPTTGVYEFEDVNGDGFLSFPDDVQVLGDLSVDFFGGVQNTFQWGGLGLEFLVQGAKQMGTSAAFTFDPPGFLSNQPIEVLDRWQEPGDVANVQRYASTYNAAAFTYYDLLVSDYPLVDASFLRLRNVSLSYDIPLPSRAKIGVRCYLQGQNLVTITNYKGLDPENPGANQIPNLKQYTLGLQLNF</sequence>
<dbReference type="SUPFAM" id="SSF56935">
    <property type="entry name" value="Porins"/>
    <property type="match status" value="1"/>
</dbReference>
<dbReference type="EMBL" id="JJMP01000010">
    <property type="protein sequence ID" value="RYC50383.1"/>
    <property type="molecule type" value="Genomic_DNA"/>
</dbReference>
<evidence type="ECO:0000256" key="9">
    <source>
        <dbReference type="RuleBase" id="RU003357"/>
    </source>
</evidence>
<evidence type="ECO:0000256" key="1">
    <source>
        <dbReference type="ARBA" id="ARBA00004571"/>
    </source>
</evidence>
<evidence type="ECO:0000256" key="10">
    <source>
        <dbReference type="SAM" id="SignalP"/>
    </source>
</evidence>
<evidence type="ECO:0000256" key="8">
    <source>
        <dbReference type="PROSITE-ProRule" id="PRU01360"/>
    </source>
</evidence>
<evidence type="ECO:0000256" key="7">
    <source>
        <dbReference type="ARBA" id="ARBA00023237"/>
    </source>
</evidence>
<dbReference type="Gene3D" id="2.60.40.1120">
    <property type="entry name" value="Carboxypeptidase-like, regulatory domain"/>
    <property type="match status" value="1"/>
</dbReference>
<name>A0A444VI13_9FLAO</name>
<dbReference type="InterPro" id="IPR036942">
    <property type="entry name" value="Beta-barrel_TonB_sf"/>
</dbReference>
<keyword evidence="10" id="KW-0732">Signal</keyword>
<dbReference type="InterPro" id="IPR012910">
    <property type="entry name" value="Plug_dom"/>
</dbReference>
<dbReference type="InterPro" id="IPR023996">
    <property type="entry name" value="TonB-dep_OMP_SusC/RagA"/>
</dbReference>
<evidence type="ECO:0000259" key="12">
    <source>
        <dbReference type="Pfam" id="PF07715"/>
    </source>
</evidence>
<dbReference type="InterPro" id="IPR023997">
    <property type="entry name" value="TonB-dep_OMP_SusC/RagA_CS"/>
</dbReference>
<comment type="similarity">
    <text evidence="8 9">Belongs to the TonB-dependent receptor family.</text>
</comment>
<keyword evidence="3 8" id="KW-1134">Transmembrane beta strand</keyword>